<feature type="region of interest" description="Disordered" evidence="5">
    <location>
        <begin position="1"/>
        <end position="57"/>
    </location>
</feature>
<keyword evidence="2 4" id="KW-0689">Ribosomal protein</keyword>
<proteinExistence type="inferred from homology"/>
<accession>A0A2U2MYQ3</accession>
<comment type="similarity">
    <text evidence="1 4">Belongs to the universal ribosomal protein uL15 family.</text>
</comment>
<protein>
    <recommendedName>
        <fullName evidence="4">Large ribosomal subunit protein uL15</fullName>
    </recommendedName>
</protein>
<comment type="caution">
    <text evidence="7">The sequence shown here is derived from an EMBL/GenBank/DDBJ whole genome shotgun (WGS) entry which is preliminary data.</text>
</comment>
<dbReference type="InterPro" id="IPR021131">
    <property type="entry name" value="Ribosomal_uL15/eL18"/>
</dbReference>
<dbReference type="GO" id="GO:0019843">
    <property type="term" value="F:rRNA binding"/>
    <property type="evidence" value="ECO:0007669"/>
    <property type="project" value="UniProtKB-UniRule"/>
</dbReference>
<dbReference type="SUPFAM" id="SSF52080">
    <property type="entry name" value="Ribosomal proteins L15p and L18e"/>
    <property type="match status" value="1"/>
</dbReference>
<name>A0A2U2MYQ3_9GAMM</name>
<dbReference type="InterPro" id="IPR005749">
    <property type="entry name" value="Ribosomal_uL15_bac-type"/>
</dbReference>
<dbReference type="InterPro" id="IPR030878">
    <property type="entry name" value="Ribosomal_uL15"/>
</dbReference>
<dbReference type="HAMAP" id="MF_01341">
    <property type="entry name" value="Ribosomal_uL15"/>
    <property type="match status" value="1"/>
</dbReference>
<dbReference type="Gene3D" id="3.100.10.10">
    <property type="match status" value="1"/>
</dbReference>
<evidence type="ECO:0000313" key="7">
    <source>
        <dbReference type="EMBL" id="PWG62121.1"/>
    </source>
</evidence>
<dbReference type="Pfam" id="PF00828">
    <property type="entry name" value="Ribosomal_L27A"/>
    <property type="match status" value="1"/>
</dbReference>
<evidence type="ECO:0000256" key="1">
    <source>
        <dbReference type="ARBA" id="ARBA00007320"/>
    </source>
</evidence>
<keyword evidence="3 4" id="KW-0687">Ribonucleoprotein</keyword>
<evidence type="ECO:0000256" key="3">
    <source>
        <dbReference type="ARBA" id="ARBA00023274"/>
    </source>
</evidence>
<comment type="function">
    <text evidence="4">Binds to the 23S rRNA.</text>
</comment>
<dbReference type="GO" id="GO:0006412">
    <property type="term" value="P:translation"/>
    <property type="evidence" value="ECO:0007669"/>
    <property type="project" value="UniProtKB-UniRule"/>
</dbReference>
<evidence type="ECO:0000256" key="2">
    <source>
        <dbReference type="ARBA" id="ARBA00022980"/>
    </source>
</evidence>
<feature type="domain" description="Large ribosomal subunit protein uL15/eL18" evidence="6">
    <location>
        <begin position="80"/>
        <end position="143"/>
    </location>
</feature>
<sequence length="144" mass="14986">MRLNTLRPAPGSRPGATRVGRGSGSGLGKTAGRGVKGQKSRSGGFTKVGFEGGQMPMQRRVPKIGFRSRKSRFAAEVRLGELNHVQGDTADLLSLKQAGIVPQQARTAKVIVSGELTRPLTVRGVKVSAGARAAIEQAGGKVEG</sequence>
<reference evidence="7 8" key="1">
    <citation type="submission" date="2018-05" db="EMBL/GenBank/DDBJ databases">
        <title>Spiribacter halobius sp. nov., a moderately halophilic bacterium isolated from marine solar saltern.</title>
        <authorList>
            <person name="Zheng W.-S."/>
            <person name="Lu D.-C."/>
            <person name="Du Z.-J."/>
        </authorList>
    </citation>
    <scope>NUCLEOTIDE SEQUENCE [LARGE SCALE GENOMIC DNA]</scope>
    <source>
        <strain evidence="7 8">E85</strain>
    </source>
</reference>
<comment type="subunit">
    <text evidence="4">Part of the 50S ribosomal subunit.</text>
</comment>
<gene>
    <name evidence="4" type="primary">rplO</name>
    <name evidence="7" type="ORF">DEM34_13360</name>
</gene>
<dbReference type="AlphaFoldDB" id="A0A2U2MYQ3"/>
<evidence type="ECO:0000256" key="5">
    <source>
        <dbReference type="SAM" id="MobiDB-lite"/>
    </source>
</evidence>
<evidence type="ECO:0000313" key="8">
    <source>
        <dbReference type="Proteomes" id="UP000245474"/>
    </source>
</evidence>
<dbReference type="InterPro" id="IPR036227">
    <property type="entry name" value="Ribosomal_uL15/eL18_sf"/>
</dbReference>
<dbReference type="PANTHER" id="PTHR12934">
    <property type="entry name" value="50S RIBOSOMAL PROTEIN L15"/>
    <property type="match status" value="1"/>
</dbReference>
<evidence type="ECO:0000259" key="6">
    <source>
        <dbReference type="Pfam" id="PF00828"/>
    </source>
</evidence>
<dbReference type="OrthoDB" id="9810293at2"/>
<feature type="compositionally biased region" description="Gly residues" evidence="5">
    <location>
        <begin position="21"/>
        <end position="35"/>
    </location>
</feature>
<dbReference type="Proteomes" id="UP000245474">
    <property type="component" value="Unassembled WGS sequence"/>
</dbReference>
<organism evidence="7 8">
    <name type="scientific">Sediminicurvatus halobius</name>
    <dbReference type="NCBI Taxonomy" id="2182432"/>
    <lineage>
        <taxon>Bacteria</taxon>
        <taxon>Pseudomonadati</taxon>
        <taxon>Pseudomonadota</taxon>
        <taxon>Gammaproteobacteria</taxon>
        <taxon>Chromatiales</taxon>
        <taxon>Ectothiorhodospiraceae</taxon>
        <taxon>Sediminicurvatus</taxon>
    </lineage>
</organism>
<dbReference type="EMBL" id="QFFI01000022">
    <property type="protein sequence ID" value="PWG62121.1"/>
    <property type="molecule type" value="Genomic_DNA"/>
</dbReference>
<keyword evidence="4" id="KW-0699">rRNA-binding</keyword>
<dbReference type="GO" id="GO:0003735">
    <property type="term" value="F:structural constituent of ribosome"/>
    <property type="evidence" value="ECO:0007669"/>
    <property type="project" value="InterPro"/>
</dbReference>
<keyword evidence="8" id="KW-1185">Reference proteome</keyword>
<dbReference type="PANTHER" id="PTHR12934:SF11">
    <property type="entry name" value="LARGE RIBOSOMAL SUBUNIT PROTEIN UL15M"/>
    <property type="match status" value="1"/>
</dbReference>
<evidence type="ECO:0000256" key="4">
    <source>
        <dbReference type="HAMAP-Rule" id="MF_01341"/>
    </source>
</evidence>
<dbReference type="RefSeq" id="WP_109679324.1">
    <property type="nucleotide sequence ID" value="NZ_CP086615.1"/>
</dbReference>
<dbReference type="GO" id="GO:0022625">
    <property type="term" value="C:cytosolic large ribosomal subunit"/>
    <property type="evidence" value="ECO:0007669"/>
    <property type="project" value="TreeGrafter"/>
</dbReference>
<dbReference type="NCBIfam" id="TIGR01071">
    <property type="entry name" value="rplO_bact"/>
    <property type="match status" value="1"/>
</dbReference>
<keyword evidence="4" id="KW-0694">RNA-binding</keyword>